<evidence type="ECO:0000256" key="1">
    <source>
        <dbReference type="ARBA" id="ARBA00004162"/>
    </source>
</evidence>
<evidence type="ECO:0000256" key="7">
    <source>
        <dbReference type="ARBA" id="ARBA00022840"/>
    </source>
</evidence>
<comment type="similarity">
    <text evidence="2">Belongs to the EccB family.</text>
</comment>
<protein>
    <submittedName>
        <fullName evidence="12">Type VII secretion protein EccB</fullName>
    </submittedName>
</protein>
<accession>A0A1M5PVJ3</accession>
<keyword evidence="7" id="KW-0067">ATP-binding</keyword>
<dbReference type="Pfam" id="PF05108">
    <property type="entry name" value="T7SS_ESX1_EccB"/>
    <property type="match status" value="1"/>
</dbReference>
<dbReference type="EMBL" id="FQVN01000020">
    <property type="protein sequence ID" value="SHH05712.1"/>
    <property type="molecule type" value="Genomic_DNA"/>
</dbReference>
<dbReference type="PANTHER" id="PTHR40765">
    <property type="entry name" value="ESX-2 SECRETION SYSTEM ATPASE ECCB2"/>
    <property type="match status" value="1"/>
</dbReference>
<keyword evidence="4 11" id="KW-0812">Transmembrane</keyword>
<dbReference type="GO" id="GO:0016787">
    <property type="term" value="F:hydrolase activity"/>
    <property type="evidence" value="ECO:0007669"/>
    <property type="project" value="UniProtKB-KW"/>
</dbReference>
<feature type="region of interest" description="Disordered" evidence="10">
    <location>
        <begin position="321"/>
        <end position="342"/>
    </location>
</feature>
<dbReference type="GO" id="GO:0005886">
    <property type="term" value="C:plasma membrane"/>
    <property type="evidence" value="ECO:0007669"/>
    <property type="project" value="UniProtKB-SubCell"/>
</dbReference>
<evidence type="ECO:0000256" key="3">
    <source>
        <dbReference type="ARBA" id="ARBA00022475"/>
    </source>
</evidence>
<dbReference type="AlphaFoldDB" id="A0A1M5PVJ3"/>
<evidence type="ECO:0000313" key="12">
    <source>
        <dbReference type="EMBL" id="SHH05712.1"/>
    </source>
</evidence>
<dbReference type="GO" id="GO:0005524">
    <property type="term" value="F:ATP binding"/>
    <property type="evidence" value="ECO:0007669"/>
    <property type="project" value="UniProtKB-KW"/>
</dbReference>
<organism evidence="12 13">
    <name type="scientific">Streptoalloteichus hindustanus</name>
    <dbReference type="NCBI Taxonomy" id="2017"/>
    <lineage>
        <taxon>Bacteria</taxon>
        <taxon>Bacillati</taxon>
        <taxon>Actinomycetota</taxon>
        <taxon>Actinomycetes</taxon>
        <taxon>Pseudonocardiales</taxon>
        <taxon>Pseudonocardiaceae</taxon>
        <taxon>Streptoalloteichus</taxon>
    </lineage>
</organism>
<keyword evidence="9 11" id="KW-0472">Membrane</keyword>
<dbReference type="NCBIfam" id="TIGR03919">
    <property type="entry name" value="T7SS_EccB"/>
    <property type="match status" value="1"/>
</dbReference>
<keyword evidence="8 11" id="KW-1133">Transmembrane helix</keyword>
<dbReference type="InterPro" id="IPR044857">
    <property type="entry name" value="T7SS_EccB_R1"/>
</dbReference>
<evidence type="ECO:0000256" key="6">
    <source>
        <dbReference type="ARBA" id="ARBA00022801"/>
    </source>
</evidence>
<evidence type="ECO:0000313" key="13">
    <source>
        <dbReference type="Proteomes" id="UP000184501"/>
    </source>
</evidence>
<gene>
    <name evidence="12" type="ORF">SAMN05444320_12012</name>
</gene>
<evidence type="ECO:0000256" key="8">
    <source>
        <dbReference type="ARBA" id="ARBA00022989"/>
    </source>
</evidence>
<evidence type="ECO:0000256" key="4">
    <source>
        <dbReference type="ARBA" id="ARBA00022692"/>
    </source>
</evidence>
<evidence type="ECO:0000256" key="5">
    <source>
        <dbReference type="ARBA" id="ARBA00022741"/>
    </source>
</evidence>
<keyword evidence="13" id="KW-1185">Reference proteome</keyword>
<dbReference type="GO" id="GO:0005576">
    <property type="term" value="C:extracellular region"/>
    <property type="evidence" value="ECO:0007669"/>
    <property type="project" value="TreeGrafter"/>
</dbReference>
<dbReference type="Gene3D" id="2.40.50.910">
    <property type="entry name" value="Type VII secretion system EccB, repeat 3 domain"/>
    <property type="match status" value="1"/>
</dbReference>
<evidence type="ECO:0000256" key="11">
    <source>
        <dbReference type="SAM" id="Phobius"/>
    </source>
</evidence>
<comment type="subcellular location">
    <subcellularLocation>
        <location evidence="1">Cell membrane</location>
        <topology evidence="1">Single-pass membrane protein</topology>
    </subcellularLocation>
</comment>
<dbReference type="RefSeq" id="WP_073490010.1">
    <property type="nucleotide sequence ID" value="NZ_FQVN01000020.1"/>
</dbReference>
<dbReference type="STRING" id="2017.SAMN05444320_12012"/>
<keyword evidence="3" id="KW-1003">Cell membrane</keyword>
<name>A0A1M5PVJ3_STRHI</name>
<evidence type="ECO:0000256" key="9">
    <source>
        <dbReference type="ARBA" id="ARBA00023136"/>
    </source>
</evidence>
<evidence type="ECO:0000256" key="2">
    <source>
        <dbReference type="ARBA" id="ARBA00008149"/>
    </source>
</evidence>
<dbReference type="InterPro" id="IPR042485">
    <property type="entry name" value="T7SS_EccB_R3"/>
</dbReference>
<keyword evidence="5" id="KW-0547">Nucleotide-binding</keyword>
<dbReference type="Proteomes" id="UP000184501">
    <property type="component" value="Unassembled WGS sequence"/>
</dbReference>
<keyword evidence="6" id="KW-0378">Hydrolase</keyword>
<dbReference type="PANTHER" id="PTHR40765:SF2">
    <property type="entry name" value="ESX-2 SECRETION SYSTEM ATPASE ECCB2"/>
    <property type="match status" value="1"/>
</dbReference>
<feature type="transmembrane region" description="Helical" evidence="11">
    <location>
        <begin position="41"/>
        <end position="61"/>
    </location>
</feature>
<sequence>MQNKRDQLHAHLFVVGRLVSALVRGEPDAQETPMRRTTVGAAFGALLGVVLMVGFLVYGLVVRGGDDSWRQPGSIVVEKETGSRYLFLDGTLRPALNYTSALLAAGGGKAEVRTVPRSSLDGVPHGLPVGIPDAPDALPAPPRLVTDSWQVCSAAVSSPGAVDRPGVAVSVGRSWPAEAVPEDRAVPVSTQDGAHYLVWRGKRMKVVSQAVLVALGFGGSPPVRVDPSWLNALPAGPDLTPPAVRDRGAQGPRVAGQPTRVGQVFEVTVTGGAKDHYLVRADGLSALSGTDLALLLADPDTARAYPGQPVRPIPLTPAAVAEAPKSATAQGGSGLPGQPPAPAADLDGRALCVELGFAAEGAGARLVTVDQGRVRVAAAGRPARAGAADERTADQVRVAAGAGALVVGQPAPGVRAGTKYLITDVGIKFPLPSDEVTRALGYDGSAPVPVPTSVLAFVPTGPALDPEAARTQRSTP</sequence>
<dbReference type="InterPro" id="IPR007795">
    <property type="entry name" value="T7SS_EccB"/>
</dbReference>
<evidence type="ECO:0000256" key="10">
    <source>
        <dbReference type="SAM" id="MobiDB-lite"/>
    </source>
</evidence>
<dbReference type="OrthoDB" id="3847604at2"/>
<dbReference type="Gene3D" id="3.30.2390.20">
    <property type="entry name" value="Type VII secretion system EccB, repeat 1 domain"/>
    <property type="match status" value="1"/>
</dbReference>
<proteinExistence type="inferred from homology"/>
<reference evidence="12 13" key="1">
    <citation type="submission" date="2016-11" db="EMBL/GenBank/DDBJ databases">
        <authorList>
            <person name="Jaros S."/>
            <person name="Januszkiewicz K."/>
            <person name="Wedrychowicz H."/>
        </authorList>
    </citation>
    <scope>NUCLEOTIDE SEQUENCE [LARGE SCALE GENOMIC DNA]</scope>
    <source>
        <strain evidence="12 13">DSM 44523</strain>
    </source>
</reference>